<dbReference type="Proteomes" id="UP000590442">
    <property type="component" value="Unassembled WGS sequence"/>
</dbReference>
<dbReference type="RefSeq" id="WP_209023923.1">
    <property type="nucleotide sequence ID" value="NZ_JAATJJ010000001.1"/>
</dbReference>
<reference evidence="2 3" key="1">
    <citation type="submission" date="2020-03" db="EMBL/GenBank/DDBJ databases">
        <title>Genomic Encyclopedia of Type Strains, Phase IV (KMG-IV): sequencing the most valuable type-strain genomes for metagenomic binning, comparative biology and taxonomic classification.</title>
        <authorList>
            <person name="Goeker M."/>
        </authorList>
    </citation>
    <scope>NUCLEOTIDE SEQUENCE [LARGE SCALE GENOMIC DNA]</scope>
    <source>
        <strain evidence="2 3">DSM 29762</strain>
    </source>
</reference>
<feature type="signal peptide" evidence="1">
    <location>
        <begin position="1"/>
        <end position="19"/>
    </location>
</feature>
<gene>
    <name evidence="2" type="ORF">GGR42_000958</name>
</gene>
<name>A0A846QN85_9FLAO</name>
<dbReference type="EMBL" id="JAATJJ010000001">
    <property type="protein sequence ID" value="NJB70496.1"/>
    <property type="molecule type" value="Genomic_DNA"/>
</dbReference>
<comment type="caution">
    <text evidence="2">The sequence shown here is derived from an EMBL/GenBank/DDBJ whole genome shotgun (WGS) entry which is preliminary data.</text>
</comment>
<feature type="chain" id="PRO_5032872732" evidence="1">
    <location>
        <begin position="20"/>
        <end position="156"/>
    </location>
</feature>
<keyword evidence="3" id="KW-1185">Reference proteome</keyword>
<organism evidence="2 3">
    <name type="scientific">Saonia flava</name>
    <dbReference type="NCBI Taxonomy" id="523696"/>
    <lineage>
        <taxon>Bacteria</taxon>
        <taxon>Pseudomonadati</taxon>
        <taxon>Bacteroidota</taxon>
        <taxon>Flavobacteriia</taxon>
        <taxon>Flavobacteriales</taxon>
        <taxon>Flavobacteriaceae</taxon>
        <taxon>Saonia</taxon>
    </lineage>
</organism>
<keyword evidence="1" id="KW-0732">Signal</keyword>
<accession>A0A846QN85</accession>
<proteinExistence type="predicted"/>
<evidence type="ECO:0000313" key="2">
    <source>
        <dbReference type="EMBL" id="NJB70496.1"/>
    </source>
</evidence>
<evidence type="ECO:0000256" key="1">
    <source>
        <dbReference type="SAM" id="SignalP"/>
    </source>
</evidence>
<protein>
    <submittedName>
        <fullName evidence="2">Uncharacterized protein YfiM (DUF2279 family)</fullName>
    </submittedName>
</protein>
<dbReference type="AlphaFoldDB" id="A0A846QN85"/>
<evidence type="ECO:0000313" key="3">
    <source>
        <dbReference type="Proteomes" id="UP000590442"/>
    </source>
</evidence>
<sequence length="156" mass="16939">MKKVTVLLILLSLAANVQAQVERDKALHFVGGTLYGLAGAGIAKQISDGDRYWTFAGAIGGSLLIGVAKESIDNSQYGGWSNEDLLATVLGGTTVGFTIDIFTNKKRKKKLSDYTGNDDFDFTINQKDSKVLVLQFNEVPTLNMLSLPFSLKKIHP</sequence>